<dbReference type="STRING" id="1321606.SAMD00020551_2891"/>
<organism evidence="22 23">
    <name type="scientific">Mesobacillus selenatarsenatis (strain DSM 18680 / JCM 14380 / FERM P-15431 / SF-1)</name>
    <dbReference type="NCBI Taxonomy" id="1321606"/>
    <lineage>
        <taxon>Bacteria</taxon>
        <taxon>Bacillati</taxon>
        <taxon>Bacillota</taxon>
        <taxon>Bacilli</taxon>
        <taxon>Bacillales</taxon>
        <taxon>Bacillaceae</taxon>
        <taxon>Mesobacillus</taxon>
    </lineage>
</organism>
<feature type="binding site" evidence="16">
    <location>
        <position position="396"/>
    </location>
    <ligand>
        <name>NADP(+)</name>
        <dbReference type="ChEBI" id="CHEBI:58349"/>
    </ligand>
</feature>
<sequence>MQGEKITVKDGVLNVPNNPIVPFIEGDGTGPDIWAASVRVLDAAVEKAYKGEKKIVWKEVLAGEKAFNQTGEWLPSETLELINEYLIAIKGPLTTPIGGGIRSLNVALRQELDLFVCLRPVRWFEGVPSPVKRPQDTDMVIFRENTEDIYAGIEYASGSDEVKKLIGFLQNEMGVNKIRFPETSGIGIKPVSKEGTERLVRSAINYAITEGRKSLTLVHKGNIMKFTEGAFKNWGYELAEKEFGDKVFTWAQYDKIKEEQGTDAANNAQSDAEAAGKIIVKDAIADIFLQQILTRPKEFDVVATMNLNGDYISDALAAQVGGIGIAPGANINYETGHAIFEATHGTAPKYAGLDKVNPSSVILSGVLMLEHLGWTEAANLIVKSMEKSIASKVVTYDFARLMDGATEVKTSEFGDELIKNMG</sequence>
<dbReference type="SUPFAM" id="SSF53659">
    <property type="entry name" value="Isocitrate/Isopropylmalate dehydrogenase-like"/>
    <property type="match status" value="1"/>
</dbReference>
<evidence type="ECO:0000313" key="22">
    <source>
        <dbReference type="EMBL" id="GAM14737.1"/>
    </source>
</evidence>
<dbReference type="GO" id="GO:0000287">
    <property type="term" value="F:magnesium ion binding"/>
    <property type="evidence" value="ECO:0007669"/>
    <property type="project" value="InterPro"/>
</dbReference>
<evidence type="ECO:0000256" key="9">
    <source>
        <dbReference type="ARBA" id="ARBA00022842"/>
    </source>
</evidence>
<dbReference type="OrthoDB" id="9806254at2"/>
<feature type="modified residue" description="Phosphoserine" evidence="19">
    <location>
        <position position="103"/>
    </location>
</feature>
<feature type="domain" description="Isopropylmalate dehydrogenase-like" evidence="21">
    <location>
        <begin position="20"/>
        <end position="417"/>
    </location>
</feature>
<evidence type="ECO:0000256" key="11">
    <source>
        <dbReference type="ARBA" id="ARBA00023002"/>
    </source>
</evidence>
<evidence type="ECO:0000256" key="5">
    <source>
        <dbReference type="ARBA" id="ARBA00019562"/>
    </source>
</evidence>
<evidence type="ECO:0000256" key="2">
    <source>
        <dbReference type="ARBA" id="ARBA00007769"/>
    </source>
</evidence>
<dbReference type="InterPro" id="IPR004439">
    <property type="entry name" value="Isocitrate_DH_NADP_dimer_prok"/>
</dbReference>
<keyword evidence="9 17" id="KW-0460">Magnesium</keyword>
<dbReference type="Proteomes" id="UP000031014">
    <property type="component" value="Unassembled WGS sequence"/>
</dbReference>
<dbReference type="InterPro" id="IPR024084">
    <property type="entry name" value="IsoPropMal-DH-like_dom"/>
</dbReference>
<feature type="binding site" evidence="16">
    <location>
        <position position="357"/>
    </location>
    <ligand>
        <name>NADP(+)</name>
        <dbReference type="ChEBI" id="CHEBI:58349"/>
    </ligand>
</feature>
<feature type="modified residue" description="N6-succinyllysine" evidence="19">
    <location>
        <position position="232"/>
    </location>
</feature>
<keyword evidence="23" id="KW-1185">Reference proteome</keyword>
<comment type="cofactor">
    <cofactor evidence="1">
        <name>Mn(2+)</name>
        <dbReference type="ChEBI" id="CHEBI:29035"/>
    </cofactor>
</comment>
<feature type="binding site" evidence="16">
    <location>
        <position position="94"/>
    </location>
    <ligand>
        <name>NADP(+)</name>
        <dbReference type="ChEBI" id="CHEBI:58349"/>
    </ligand>
</feature>
<evidence type="ECO:0000256" key="10">
    <source>
        <dbReference type="ARBA" id="ARBA00022857"/>
    </source>
</evidence>
<evidence type="ECO:0000256" key="20">
    <source>
        <dbReference type="RuleBase" id="RU004446"/>
    </source>
</evidence>
<evidence type="ECO:0000256" key="8">
    <source>
        <dbReference type="ARBA" id="ARBA00022723"/>
    </source>
</evidence>
<dbReference type="Pfam" id="PF00180">
    <property type="entry name" value="Iso_dh"/>
    <property type="match status" value="1"/>
</dbReference>
<feature type="binding site" evidence="15">
    <location>
        <position position="109"/>
    </location>
    <ligand>
        <name>D-threo-isocitrate</name>
        <dbReference type="ChEBI" id="CHEBI:15562"/>
    </ligand>
</feature>
<feature type="binding site" evidence="16">
    <location>
        <begin position="344"/>
        <end position="350"/>
    </location>
    <ligand>
        <name>NADP(+)</name>
        <dbReference type="ChEBI" id="CHEBI:58349"/>
    </ligand>
</feature>
<evidence type="ECO:0000259" key="21">
    <source>
        <dbReference type="SMART" id="SM01329"/>
    </source>
</evidence>
<dbReference type="Gene3D" id="3.40.718.10">
    <property type="entry name" value="Isopropylmalate Dehydrogenase"/>
    <property type="match status" value="1"/>
</dbReference>
<comment type="cofactor">
    <cofactor evidence="17">
        <name>Mg(2+)</name>
        <dbReference type="ChEBI" id="CHEBI:18420"/>
    </cofactor>
    <cofactor evidence="17">
        <name>Mn(2+)</name>
        <dbReference type="ChEBI" id="CHEBI:29035"/>
    </cofactor>
    <text evidence="17">Binds 1 Mg(2+) or Mn(2+) ion per subunit.</text>
</comment>
<dbReference type="PANTHER" id="PTHR43504:SF1">
    <property type="entry name" value="ISOCITRATE DEHYDROGENASE [NADP]"/>
    <property type="match status" value="1"/>
</dbReference>
<evidence type="ECO:0000256" key="17">
    <source>
        <dbReference type="PIRSR" id="PIRSR604439-3"/>
    </source>
</evidence>
<keyword evidence="6 20" id="KW-0329">Glyoxylate bypass</keyword>
<proteinExistence type="inferred from homology"/>
<feature type="binding site" evidence="15">
    <location>
        <position position="143"/>
    </location>
    <ligand>
        <name>D-threo-isocitrate</name>
        <dbReference type="ChEBI" id="CHEBI:15562"/>
    </ligand>
</feature>
<dbReference type="EC" id="1.1.1.42" evidence="4 20"/>
<dbReference type="NCBIfam" id="TIGR00183">
    <property type="entry name" value="prok_nadp_idh"/>
    <property type="match status" value="1"/>
</dbReference>
<evidence type="ECO:0000256" key="15">
    <source>
        <dbReference type="PIRSR" id="PIRSR604439-1"/>
    </source>
</evidence>
<keyword evidence="7 20" id="KW-0816">Tricarboxylic acid cycle</keyword>
<comment type="catalytic activity">
    <reaction evidence="13">
        <text>D-threo-isocitrate + NADP(+) = 2-oxoglutarate + CO2 + NADPH</text>
        <dbReference type="Rhea" id="RHEA:19629"/>
        <dbReference type="ChEBI" id="CHEBI:15562"/>
        <dbReference type="ChEBI" id="CHEBI:16526"/>
        <dbReference type="ChEBI" id="CHEBI:16810"/>
        <dbReference type="ChEBI" id="CHEBI:57783"/>
        <dbReference type="ChEBI" id="CHEBI:58349"/>
        <dbReference type="EC" id="1.1.1.42"/>
    </reaction>
</comment>
<dbReference type="RefSeq" id="WP_041966466.1">
    <property type="nucleotide sequence ID" value="NZ_BASE01000068.1"/>
</dbReference>
<evidence type="ECO:0000256" key="7">
    <source>
        <dbReference type="ARBA" id="ARBA00022532"/>
    </source>
</evidence>
<keyword evidence="12 17" id="KW-0464">Manganese</keyword>
<evidence type="ECO:0000256" key="16">
    <source>
        <dbReference type="PIRSR" id="PIRSR604439-2"/>
    </source>
</evidence>
<dbReference type="InterPro" id="IPR019818">
    <property type="entry name" value="IsoCit/isopropylmalate_DH_CS"/>
</dbReference>
<feature type="modified residue" description="N6-acetyllysine" evidence="19">
    <location>
        <position position="132"/>
    </location>
</feature>
<dbReference type="PROSITE" id="PS00470">
    <property type="entry name" value="IDH_IMDH"/>
    <property type="match status" value="1"/>
</dbReference>
<feature type="site" description="Critical for catalysis" evidence="18">
    <location>
        <position position="150"/>
    </location>
</feature>
<accession>A0A0A8X6R4</accession>
<evidence type="ECO:0000256" key="3">
    <source>
        <dbReference type="ARBA" id="ARBA00011738"/>
    </source>
</evidence>
<feature type="site" description="Critical for catalysis" evidence="18">
    <location>
        <position position="220"/>
    </location>
</feature>
<dbReference type="GO" id="GO:0051287">
    <property type="term" value="F:NAD binding"/>
    <property type="evidence" value="ECO:0007669"/>
    <property type="project" value="InterPro"/>
</dbReference>
<keyword evidence="10 16" id="KW-0521">NADP</keyword>
<keyword evidence="8 20" id="KW-0479">Metal-binding</keyword>
<comment type="subunit">
    <text evidence="3">Homodimer.</text>
</comment>
<keyword evidence="11 22" id="KW-0560">Oxidoreductase</keyword>
<dbReference type="GO" id="GO:0004450">
    <property type="term" value="F:isocitrate dehydrogenase (NADP+) activity"/>
    <property type="evidence" value="ECO:0007669"/>
    <property type="project" value="UniProtKB-UniRule"/>
</dbReference>
<feature type="modified residue" description="N6-succinyllysine" evidence="19">
    <location>
        <position position="90"/>
    </location>
</feature>
<protein>
    <recommendedName>
        <fullName evidence="5 20">Isocitrate dehydrogenase [NADP]</fullName>
        <ecNumber evidence="4 20">1.1.1.42</ecNumber>
    </recommendedName>
</protein>
<comment type="function">
    <text evidence="14">Catalyzes the oxidative decarboxylation of isocitrate to 2-oxoglutarate and carbon dioxide with the concomitant reduction of NADP(+).</text>
</comment>
<evidence type="ECO:0000256" key="12">
    <source>
        <dbReference type="ARBA" id="ARBA00023211"/>
    </source>
</evidence>
<evidence type="ECO:0000313" key="23">
    <source>
        <dbReference type="Proteomes" id="UP000031014"/>
    </source>
</evidence>
<dbReference type="SMART" id="SM01329">
    <property type="entry name" value="Iso_dh"/>
    <property type="match status" value="1"/>
</dbReference>
<evidence type="ECO:0000256" key="6">
    <source>
        <dbReference type="ARBA" id="ARBA00022435"/>
    </source>
</evidence>
<feature type="binding site" evidence="16">
    <location>
        <position position="400"/>
    </location>
    <ligand>
        <name>NADP(+)</name>
        <dbReference type="ChEBI" id="CHEBI:58349"/>
    </ligand>
</feature>
<evidence type="ECO:0000256" key="19">
    <source>
        <dbReference type="PIRSR" id="PIRSR604439-5"/>
    </source>
</evidence>
<name>A0A0A8X6R4_MESS1</name>
<evidence type="ECO:0000256" key="1">
    <source>
        <dbReference type="ARBA" id="ARBA00001936"/>
    </source>
</evidence>
<evidence type="ECO:0000256" key="4">
    <source>
        <dbReference type="ARBA" id="ARBA00013013"/>
    </source>
</evidence>
<feature type="binding site" evidence="15">
    <location>
        <position position="119"/>
    </location>
    <ligand>
        <name>D-threo-isocitrate</name>
        <dbReference type="ChEBI" id="CHEBI:15562"/>
    </ligand>
</feature>
<comment type="similarity">
    <text evidence="2">Belongs to the isocitrate and isopropylmalate dehydrogenases family.</text>
</comment>
<feature type="binding site" evidence="15">
    <location>
        <position position="103"/>
    </location>
    <ligand>
        <name>D-threo-isocitrate</name>
        <dbReference type="ChEBI" id="CHEBI:15562"/>
    </ligand>
</feature>
<evidence type="ECO:0000256" key="13">
    <source>
        <dbReference type="ARBA" id="ARBA00023554"/>
    </source>
</evidence>
<reference evidence="22 23" key="1">
    <citation type="submission" date="2013-06" db="EMBL/GenBank/DDBJ databases">
        <title>Whole genome shotgun sequence of Bacillus selenatarsenatis SF-1.</title>
        <authorList>
            <person name="Kuroda M."/>
            <person name="Sei K."/>
            <person name="Yamashita M."/>
            <person name="Ike M."/>
        </authorList>
    </citation>
    <scope>NUCLEOTIDE SEQUENCE [LARGE SCALE GENOMIC DNA]</scope>
    <source>
        <strain evidence="22 23">SF-1</strain>
    </source>
</reference>
<dbReference type="EMBL" id="BASE01000068">
    <property type="protein sequence ID" value="GAM14737.1"/>
    <property type="molecule type" value="Genomic_DNA"/>
</dbReference>
<gene>
    <name evidence="22" type="ORF">SAMD00020551_2891</name>
</gene>
<feature type="binding site" evidence="15">
    <location>
        <position position="105"/>
    </location>
    <ligand>
        <name>D-threo-isocitrate</name>
        <dbReference type="ChEBI" id="CHEBI:15562"/>
    </ligand>
</feature>
<dbReference type="PANTHER" id="PTHR43504">
    <property type="entry name" value="ISOCITRATE DEHYDROGENASE [NADP]"/>
    <property type="match status" value="1"/>
</dbReference>
<dbReference type="NCBIfam" id="NF005425">
    <property type="entry name" value="PRK07006.1"/>
    <property type="match status" value="1"/>
</dbReference>
<feature type="binding site" evidence="17">
    <location>
        <position position="310"/>
    </location>
    <ligand>
        <name>Mg(2+)</name>
        <dbReference type="ChEBI" id="CHEBI:18420"/>
    </ligand>
</feature>
<comment type="caution">
    <text evidence="22">The sequence shown here is derived from an EMBL/GenBank/DDBJ whole genome shotgun (WGS) entry which is preliminary data.</text>
</comment>
<evidence type="ECO:0000256" key="14">
    <source>
        <dbReference type="ARBA" id="ARBA00046127"/>
    </source>
</evidence>
<dbReference type="AlphaFoldDB" id="A0A0A8X6R4"/>
<dbReference type="GO" id="GO:0006097">
    <property type="term" value="P:glyoxylate cycle"/>
    <property type="evidence" value="ECO:0007669"/>
    <property type="project" value="UniProtKB-KW"/>
</dbReference>
<evidence type="ECO:0000256" key="18">
    <source>
        <dbReference type="PIRSR" id="PIRSR604439-4"/>
    </source>
</evidence>
<dbReference type="GO" id="GO:0006099">
    <property type="term" value="P:tricarboxylic acid cycle"/>
    <property type="evidence" value="ECO:0007669"/>
    <property type="project" value="UniProtKB-UniRule"/>
</dbReference>